<evidence type="ECO:0000313" key="4">
    <source>
        <dbReference type="EMBL" id="MRG59449.1"/>
    </source>
</evidence>
<keyword evidence="2" id="KW-0812">Transmembrane</keyword>
<keyword evidence="3" id="KW-0732">Signal</keyword>
<dbReference type="RefSeq" id="WP_153683851.1">
    <property type="nucleotide sequence ID" value="NZ_WJIF01000002.1"/>
</dbReference>
<feature type="signal peptide" evidence="3">
    <location>
        <begin position="1"/>
        <end position="28"/>
    </location>
</feature>
<dbReference type="Proteomes" id="UP000431080">
    <property type="component" value="Unassembled WGS sequence"/>
</dbReference>
<evidence type="ECO:0000256" key="3">
    <source>
        <dbReference type="SAM" id="SignalP"/>
    </source>
</evidence>
<evidence type="ECO:0000313" key="5">
    <source>
        <dbReference type="Proteomes" id="UP000431080"/>
    </source>
</evidence>
<keyword evidence="2" id="KW-1133">Transmembrane helix</keyword>
<name>A0A6I2F4D4_9MICO</name>
<evidence type="ECO:0000256" key="1">
    <source>
        <dbReference type="SAM" id="MobiDB-lite"/>
    </source>
</evidence>
<protein>
    <recommendedName>
        <fullName evidence="6">Carboxypeptidase regulatory-like domain-containing protein</fullName>
    </recommendedName>
</protein>
<keyword evidence="2" id="KW-0472">Membrane</keyword>
<feature type="chain" id="PRO_5026295566" description="Carboxypeptidase regulatory-like domain-containing protein" evidence="3">
    <location>
        <begin position="29"/>
        <end position="461"/>
    </location>
</feature>
<evidence type="ECO:0000256" key="2">
    <source>
        <dbReference type="SAM" id="Phobius"/>
    </source>
</evidence>
<comment type="caution">
    <text evidence="4">The sequence shown here is derived from an EMBL/GenBank/DDBJ whole genome shotgun (WGS) entry which is preliminary data.</text>
</comment>
<dbReference type="AlphaFoldDB" id="A0A6I2F4D4"/>
<reference evidence="4 5" key="1">
    <citation type="submission" date="2019-10" db="EMBL/GenBank/DDBJ databases">
        <authorList>
            <person name="Nie G."/>
            <person name="Ming H."/>
            <person name="Yi B."/>
        </authorList>
    </citation>
    <scope>NUCLEOTIDE SEQUENCE [LARGE SCALE GENOMIC DNA]</scope>
    <source>
        <strain evidence="4 5">CFH 90414</strain>
    </source>
</reference>
<feature type="region of interest" description="Disordered" evidence="1">
    <location>
        <begin position="396"/>
        <end position="418"/>
    </location>
</feature>
<feature type="transmembrane region" description="Helical" evidence="2">
    <location>
        <begin position="434"/>
        <end position="457"/>
    </location>
</feature>
<gene>
    <name evidence="4" type="ORF">GE115_06115</name>
</gene>
<keyword evidence="5" id="KW-1185">Reference proteome</keyword>
<sequence>MKRPFSALVVAVLGAGLAIGGTAAPAAATEGPAQEIAGTSCLVLDVDLTGYATQPEVPAVTEERVVTPAVAEVSHTDYQYEKQKLVWFQWKGTGEYRLTHKWAGDDTWYDWDFYKFTGATQKHVEVEAKDAVTETVVVTPAVPANPTPNTVTVTIDGVVVAESVAFGADFQASYALADKFSENAYTVSVAGYQGQGTGEFSGTVAPCALGDFAAAASIDVSVCEAATVTVTNHARAEHLINATYSAVVYQDGKYLDALAVFEDTDVVKSYALPAGAQLVVRSGPAHGDVELARATAADCDPAGPVDPEPGDPELKVTGDFVAGGDITVEGTGFAANTEYELELHSTPQPLGLVTTDAEGAFAVDTAIPAATPAGAHEIVVLLEGETIATTPVTIAAATPSSPTTPTAGGNGTAATAPNTAQTAKRALAETGFDATAAMAALALLVLGGTAVTATRLARSRA</sequence>
<accession>A0A6I2F4D4</accession>
<proteinExistence type="predicted"/>
<evidence type="ECO:0008006" key="6">
    <source>
        <dbReference type="Google" id="ProtNLM"/>
    </source>
</evidence>
<organism evidence="4 5">
    <name type="scientific">Agromyces agglutinans</name>
    <dbReference type="NCBI Taxonomy" id="2662258"/>
    <lineage>
        <taxon>Bacteria</taxon>
        <taxon>Bacillati</taxon>
        <taxon>Actinomycetota</taxon>
        <taxon>Actinomycetes</taxon>
        <taxon>Micrococcales</taxon>
        <taxon>Microbacteriaceae</taxon>
        <taxon>Agromyces</taxon>
    </lineage>
</organism>
<dbReference type="EMBL" id="WJIF01000002">
    <property type="protein sequence ID" value="MRG59449.1"/>
    <property type="molecule type" value="Genomic_DNA"/>
</dbReference>